<evidence type="ECO:0000259" key="4">
    <source>
        <dbReference type="Pfam" id="PF21530"/>
    </source>
</evidence>
<dbReference type="CDD" id="cd18809">
    <property type="entry name" value="SF1_C_RecD"/>
    <property type="match status" value="1"/>
</dbReference>
<keyword evidence="1" id="KW-0378">Hydrolase</keyword>
<keyword evidence="1" id="KW-0347">Helicase</keyword>
<protein>
    <recommendedName>
        <fullName evidence="1">ATP-dependent DNA helicase</fullName>
        <ecNumber evidence="1">5.6.2.3</ecNumber>
    </recommendedName>
</protein>
<dbReference type="GO" id="GO:0006281">
    <property type="term" value="P:DNA repair"/>
    <property type="evidence" value="ECO:0007669"/>
    <property type="project" value="UniProtKB-KW"/>
</dbReference>
<feature type="domain" description="DNA helicase Pif1-like 2B" evidence="4">
    <location>
        <begin position="1422"/>
        <end position="1468"/>
    </location>
</feature>
<gene>
    <name evidence="5" type="ORF">ACJIZ3_019737</name>
</gene>
<dbReference type="EMBL" id="JBJXBP010000005">
    <property type="protein sequence ID" value="KAL3830935.1"/>
    <property type="molecule type" value="Genomic_DNA"/>
</dbReference>
<keyword evidence="1" id="KW-0227">DNA damage</keyword>
<dbReference type="GO" id="GO:0016787">
    <property type="term" value="F:hydrolase activity"/>
    <property type="evidence" value="ECO:0007669"/>
    <property type="project" value="UniProtKB-KW"/>
</dbReference>
<dbReference type="Pfam" id="PF05970">
    <property type="entry name" value="PIF1"/>
    <property type="match status" value="1"/>
</dbReference>
<evidence type="ECO:0000313" key="6">
    <source>
        <dbReference type="Proteomes" id="UP001634393"/>
    </source>
</evidence>
<dbReference type="InterPro" id="IPR049163">
    <property type="entry name" value="Pif1-like_2B_dom"/>
</dbReference>
<dbReference type="InterPro" id="IPR025476">
    <property type="entry name" value="Helitron_helicase-like"/>
</dbReference>
<feature type="domain" description="Helitron helicase-like" evidence="3">
    <location>
        <begin position="499"/>
        <end position="681"/>
    </location>
</feature>
<comment type="similarity">
    <text evidence="1">Belongs to the helicase family.</text>
</comment>
<accession>A0ABD3T2Z5</accession>
<dbReference type="GO" id="GO:0006310">
    <property type="term" value="P:DNA recombination"/>
    <property type="evidence" value="ECO:0007669"/>
    <property type="project" value="UniProtKB-KW"/>
</dbReference>
<reference evidence="5 6" key="1">
    <citation type="submission" date="2024-12" db="EMBL/GenBank/DDBJ databases">
        <title>The unique morphological basis and parallel evolutionary history of personate flowers in Penstemon.</title>
        <authorList>
            <person name="Depatie T.H."/>
            <person name="Wessinger C.A."/>
        </authorList>
    </citation>
    <scope>NUCLEOTIDE SEQUENCE [LARGE SCALE GENOMIC DNA]</scope>
    <source>
        <strain evidence="5">WTNN_2</strain>
        <tissue evidence="5">Leaf</tissue>
    </source>
</reference>
<keyword evidence="1" id="KW-0234">DNA repair</keyword>
<keyword evidence="1" id="KW-0067">ATP-binding</keyword>
<name>A0ABD3T2Z5_9LAMI</name>
<sequence length="1591" mass="179870">MDPKRDPKSLRNEKDRARYASLDLSSKEALLEKKRRARRLCSGDPVSSSAVPDLLFDGLHSEIGERGHVDDRECFILNDESTCMDTSPVDALNSEQRTVFYPGVVSSDAAVLDSRARARLKYASMDPIEKSAFLSKRRAQYALRRKSTRLCVTVVSTDGLCQSQTSLPGVAMSSRGPLPTSRFDRINNISLFVWSLPPQDPCCFCGAFRFYREPPGFCCCSGSIVLAPIVASPTLWFLFTDPHSEVACEFRRKSRSYNHAFAFTSIGMTIDPDSWWARKGVYSLKVLGKVTHFFNPIDGKPNLTGLLQLFFLDSADDVSDEVLVRRDLRRDVMSVLINALSNNPYGKFFRRLRSWDNLGDARIVIRTSPALDQRNCNVPTVDDAAGVWKDGEEDVSGSQRDIRVYTEEGRTHKVNYYYSCYNPLQYPILFPNGEPGWHAGIAKKMLPKGSIKHNVPCVGVDVVDVGDMGSADKIFAMEEEVLQGKMKGRSNVSCREYSCYQFQIRTNDHSLLLHAGRLGHEFIIDMYIKLETSRLDYYRSEQTQRELRTESYQGIVDSVHVHGQSDPSSIGRRIILPSSFIGGPRDMRKRYINAMALVQKYGKPDLFLTMTCNPAWKEIADNLLPFEKVHDRPDLVARVFRAKLEELKDEIVKKKIFGEVAGYVYAVEFQKRGLPHAHWVIILAGRHKIISPTVYDKIISAELPDGSHPLLRSLVVKHMMHGPCGDLNKKNVCMREGTCKNHYPKDFSEYTCNGPNSYAVYRRRDDGQSVFVRNVRLDNRWVIPYCPYLLVKFDCHINLEICADIKLVKYLYKYIHKGHDKVAYHVVSATEAEVSDEIQSYQDGRWICAIEALWRIYAFSMTEIYPPVIVMPVHLPNHQPLRFGIVRPLEEVISNPLSGKTMLTEFFAMNSSDSDAKRLNLLYKDFPEYFVWETVNRKWKLRKRQTVVGRLCAVNPFEGERYFERLLLTSVRCPVSFEDLMMVGGQKFGTFREAAVRRGLLQSDEYVDGCLAEAALYQMPCSLRVLFAMLLVYGVIGDTQGLWDKYYPALSEDFAHNISFTESSVLLKTVAAIDTVLTSMDKSMADFPIRFSLACPLDDDRHSKDYDHERSMNVSDEDMLSMGKLNVGQQAIFDTITKKIDIGGSGVFFLDGPGGTGKTYLYRALLAYVRCKGNIALPVASSGVAASLLPGGRTAHSRFKLPFDPDDKSNGKISKQTSLAKMIVEAKLIIWDEASMANRFSIEALHFSLVDLCEVRKPFGGKIVLFGGDFRQTLPIVVHGSRESMMEASFVSSFLWNDVIRLRLHENMRAREDPLFTTFLLKVGNGEVPYLFGDNIQLPSYMIIPFVDVNTSLDDLINCVYPSFDKFLTDPFSMVNRAILTPKNECVAVLNDLLMDRFPGQLKEYVSFNRTTDALQQSEYEDYLSGVTASGLPPHILKLKINCPIMLLRNLNPIEGLCNGTRLICTELGDNFIGAKITTGDFKGNHVFIPRIPLESSDKLKCPVPFRRLQIPVRPCFAMTVNKSQGQTLDFVGLYLREPVFSHGQLYVGLSRVKSSGSVKVLIHPDSRSDGGSDLTKNIVFKEFLTIAWRE</sequence>
<dbReference type="InterPro" id="IPR027417">
    <property type="entry name" value="P-loop_NTPase"/>
</dbReference>
<organism evidence="5 6">
    <name type="scientific">Penstemon smallii</name>
    <dbReference type="NCBI Taxonomy" id="265156"/>
    <lineage>
        <taxon>Eukaryota</taxon>
        <taxon>Viridiplantae</taxon>
        <taxon>Streptophyta</taxon>
        <taxon>Embryophyta</taxon>
        <taxon>Tracheophyta</taxon>
        <taxon>Spermatophyta</taxon>
        <taxon>Magnoliopsida</taxon>
        <taxon>eudicotyledons</taxon>
        <taxon>Gunneridae</taxon>
        <taxon>Pentapetalae</taxon>
        <taxon>asterids</taxon>
        <taxon>lamiids</taxon>
        <taxon>Lamiales</taxon>
        <taxon>Plantaginaceae</taxon>
        <taxon>Cheloneae</taxon>
        <taxon>Penstemon</taxon>
    </lineage>
</organism>
<comment type="caution">
    <text evidence="5">The sequence shown here is derived from an EMBL/GenBank/DDBJ whole genome shotgun (WGS) entry which is preliminary data.</text>
</comment>
<evidence type="ECO:0000259" key="3">
    <source>
        <dbReference type="Pfam" id="PF14214"/>
    </source>
</evidence>
<evidence type="ECO:0000313" key="5">
    <source>
        <dbReference type="EMBL" id="KAL3830935.1"/>
    </source>
</evidence>
<dbReference type="EC" id="5.6.2.3" evidence="1"/>
<dbReference type="InterPro" id="IPR010285">
    <property type="entry name" value="DNA_helicase_pif1-like_DEAD"/>
</dbReference>
<keyword evidence="6" id="KW-1185">Reference proteome</keyword>
<dbReference type="GO" id="GO:0005524">
    <property type="term" value="F:ATP binding"/>
    <property type="evidence" value="ECO:0007669"/>
    <property type="project" value="UniProtKB-KW"/>
</dbReference>
<dbReference type="PANTHER" id="PTHR10492">
    <property type="match status" value="1"/>
</dbReference>
<dbReference type="Gene3D" id="3.40.50.300">
    <property type="entry name" value="P-loop containing nucleotide triphosphate hydrolases"/>
    <property type="match status" value="1"/>
</dbReference>
<keyword evidence="1" id="KW-0547">Nucleotide-binding</keyword>
<comment type="cofactor">
    <cofactor evidence="1">
        <name>Mg(2+)</name>
        <dbReference type="ChEBI" id="CHEBI:18420"/>
    </cofactor>
</comment>
<evidence type="ECO:0000256" key="1">
    <source>
        <dbReference type="RuleBase" id="RU363044"/>
    </source>
</evidence>
<dbReference type="Pfam" id="PF14214">
    <property type="entry name" value="Helitron_like_N"/>
    <property type="match status" value="1"/>
</dbReference>
<dbReference type="GO" id="GO:0043139">
    <property type="term" value="F:5'-3' DNA helicase activity"/>
    <property type="evidence" value="ECO:0007669"/>
    <property type="project" value="UniProtKB-EC"/>
</dbReference>
<keyword evidence="1" id="KW-0233">DNA recombination</keyword>
<evidence type="ECO:0000259" key="2">
    <source>
        <dbReference type="Pfam" id="PF05970"/>
    </source>
</evidence>
<dbReference type="SUPFAM" id="SSF52540">
    <property type="entry name" value="P-loop containing nucleoside triphosphate hydrolases"/>
    <property type="match status" value="2"/>
</dbReference>
<feature type="domain" description="DNA helicase Pif1-like DEAD-box helicase" evidence="2">
    <location>
        <begin position="1124"/>
        <end position="1328"/>
    </location>
</feature>
<proteinExistence type="inferred from homology"/>
<dbReference type="Proteomes" id="UP001634393">
    <property type="component" value="Unassembled WGS sequence"/>
</dbReference>
<dbReference type="Pfam" id="PF21530">
    <property type="entry name" value="Pif1_2B_dom"/>
    <property type="match status" value="1"/>
</dbReference>
<comment type="catalytic activity">
    <reaction evidence="1">
        <text>ATP + H2O = ADP + phosphate + H(+)</text>
        <dbReference type="Rhea" id="RHEA:13065"/>
        <dbReference type="ChEBI" id="CHEBI:15377"/>
        <dbReference type="ChEBI" id="CHEBI:15378"/>
        <dbReference type="ChEBI" id="CHEBI:30616"/>
        <dbReference type="ChEBI" id="CHEBI:43474"/>
        <dbReference type="ChEBI" id="CHEBI:456216"/>
        <dbReference type="EC" id="5.6.2.3"/>
    </reaction>
</comment>
<dbReference type="PANTHER" id="PTHR10492:SF100">
    <property type="entry name" value="ATP-DEPENDENT DNA HELICASE"/>
    <property type="match status" value="1"/>
</dbReference>